<feature type="transmembrane region" description="Helical" evidence="7">
    <location>
        <begin position="120"/>
        <end position="140"/>
    </location>
</feature>
<feature type="transmembrane region" description="Helical" evidence="7">
    <location>
        <begin position="62"/>
        <end position="80"/>
    </location>
</feature>
<evidence type="ECO:0000256" key="4">
    <source>
        <dbReference type="ARBA" id="ARBA00022692"/>
    </source>
</evidence>
<evidence type="ECO:0000256" key="1">
    <source>
        <dbReference type="ARBA" id="ARBA00004141"/>
    </source>
</evidence>
<evidence type="ECO:0000256" key="6">
    <source>
        <dbReference type="ARBA" id="ARBA00023136"/>
    </source>
</evidence>
<dbReference type="GO" id="GO:0016780">
    <property type="term" value="F:phosphotransferase activity, for other substituted phosphate groups"/>
    <property type="evidence" value="ECO:0007669"/>
    <property type="project" value="TreeGrafter"/>
</dbReference>
<proteinExistence type="inferred from homology"/>
<dbReference type="PANTHER" id="PTHR30576">
    <property type="entry name" value="COLANIC BIOSYNTHESIS UDP-GLUCOSE LIPID CARRIER TRANSFERASE"/>
    <property type="match status" value="1"/>
</dbReference>
<organism evidence="9 10">
    <name type="scientific">Nocardioides baekrokdamisoli</name>
    <dbReference type="NCBI Taxonomy" id="1804624"/>
    <lineage>
        <taxon>Bacteria</taxon>
        <taxon>Bacillati</taxon>
        <taxon>Actinomycetota</taxon>
        <taxon>Actinomycetes</taxon>
        <taxon>Propionibacteriales</taxon>
        <taxon>Nocardioidaceae</taxon>
        <taxon>Nocardioides</taxon>
    </lineage>
</organism>
<feature type="transmembrane region" description="Helical" evidence="7">
    <location>
        <begin position="292"/>
        <end position="313"/>
    </location>
</feature>
<reference evidence="9 10" key="1">
    <citation type="submission" date="2018-11" db="EMBL/GenBank/DDBJ databases">
        <title>Complete genome sequence of Nocardioides baekrokdamisoli strain KCTC 39748.</title>
        <authorList>
            <person name="Kang S.W."/>
            <person name="Lee K.C."/>
            <person name="Kim K.K."/>
            <person name="Kim J.S."/>
            <person name="Kim D.S."/>
            <person name="Ko S.H."/>
            <person name="Yang S.H."/>
            <person name="Shin Y.K."/>
            <person name="Lee J.S."/>
        </authorList>
    </citation>
    <scope>NUCLEOTIDE SEQUENCE [LARGE SCALE GENOMIC DNA]</scope>
    <source>
        <strain evidence="9 10">KCTC 39748</strain>
    </source>
</reference>
<gene>
    <name evidence="9" type="ORF">Back2_13960</name>
</gene>
<feature type="domain" description="Bacterial sugar transferase" evidence="8">
    <location>
        <begin position="287"/>
        <end position="474"/>
    </location>
</feature>
<comment type="subcellular location">
    <subcellularLocation>
        <location evidence="1">Membrane</location>
        <topology evidence="1">Multi-pass membrane protein</topology>
    </subcellularLocation>
</comment>
<dbReference type="InterPro" id="IPR017475">
    <property type="entry name" value="EPS_sugar_tfrase"/>
</dbReference>
<dbReference type="Pfam" id="PF13727">
    <property type="entry name" value="CoA_binding_3"/>
    <property type="match status" value="1"/>
</dbReference>
<dbReference type="Pfam" id="PF02397">
    <property type="entry name" value="Bac_transf"/>
    <property type="match status" value="1"/>
</dbReference>
<dbReference type="Proteomes" id="UP000271573">
    <property type="component" value="Chromosome"/>
</dbReference>
<keyword evidence="3 9" id="KW-0808">Transferase</keyword>
<sequence>MISVAEDAGAAVSVTPSRGTSLLPAVALTIDVVVLTVAMIAAYIGRNTPFFGALRQQHLPEITPIIGISWLILLWGYDLYSRETFEPASDELRRLCEASFISGGLVVVGNYLAHHQLSRAFFMLAYGIGLVGLVLGRLALRTFLHASRSRGHFMKRVVIAGGSDQVDEVAAVFRRESWVGYEVLGALTPTGVGATRGGVRSLGRIDDLVSAVVTSGTDILCIAGGAGVSATALREVMWQLEPYGVQIAVAPTMTDIAADRVRMRPIGGLPLVLMDPARWADSSSGAKRAFDVVVTSLILFAMSPVLAVAAWRIRRFDGGPIMYRQRRIGLGGQPFDCLKFRTMVVGAETMKAALEAEHGSDGMLFKLKDDPRVTKPGAWLRKYSIDELPQLFNVLRGDMSLVGPRPQVDAEVAMYDNGMARRLNVRPGMTGLWQVSGRSDLSYEDARRLDIYYVDNWSLGQDLSILRRTVRAVFAGHGAY</sequence>
<dbReference type="InterPro" id="IPR003362">
    <property type="entry name" value="Bact_transf"/>
</dbReference>
<evidence type="ECO:0000256" key="3">
    <source>
        <dbReference type="ARBA" id="ARBA00022679"/>
    </source>
</evidence>
<evidence type="ECO:0000313" key="9">
    <source>
        <dbReference type="EMBL" id="BBH17109.1"/>
    </source>
</evidence>
<evidence type="ECO:0000259" key="8">
    <source>
        <dbReference type="Pfam" id="PF02397"/>
    </source>
</evidence>
<dbReference type="GO" id="GO:0016020">
    <property type="term" value="C:membrane"/>
    <property type="evidence" value="ECO:0007669"/>
    <property type="project" value="UniProtKB-SubCell"/>
</dbReference>
<dbReference type="KEGG" id="nbe:Back2_13960"/>
<dbReference type="PANTHER" id="PTHR30576:SF10">
    <property type="entry name" value="SLL5057 PROTEIN"/>
    <property type="match status" value="1"/>
</dbReference>
<name>A0A3G9J290_9ACTN</name>
<dbReference type="EMBL" id="AP019307">
    <property type="protein sequence ID" value="BBH17109.1"/>
    <property type="molecule type" value="Genomic_DNA"/>
</dbReference>
<keyword evidence="10" id="KW-1185">Reference proteome</keyword>
<dbReference type="Gene3D" id="3.40.50.720">
    <property type="entry name" value="NAD(P)-binding Rossmann-like Domain"/>
    <property type="match status" value="1"/>
</dbReference>
<evidence type="ECO:0000256" key="7">
    <source>
        <dbReference type="SAM" id="Phobius"/>
    </source>
</evidence>
<dbReference type="RefSeq" id="WP_164512515.1">
    <property type="nucleotide sequence ID" value="NZ_AP019307.1"/>
</dbReference>
<keyword evidence="6 7" id="KW-0472">Membrane</keyword>
<dbReference type="AlphaFoldDB" id="A0A3G9J290"/>
<evidence type="ECO:0000313" key="10">
    <source>
        <dbReference type="Proteomes" id="UP000271573"/>
    </source>
</evidence>
<dbReference type="NCBIfam" id="TIGR03025">
    <property type="entry name" value="EPS_sugtrans"/>
    <property type="match status" value="1"/>
</dbReference>
<feature type="transmembrane region" description="Helical" evidence="7">
    <location>
        <begin position="22"/>
        <end position="42"/>
    </location>
</feature>
<keyword evidence="5 7" id="KW-1133">Transmembrane helix</keyword>
<evidence type="ECO:0000256" key="2">
    <source>
        <dbReference type="ARBA" id="ARBA00006464"/>
    </source>
</evidence>
<accession>A0A3G9J290</accession>
<evidence type="ECO:0000256" key="5">
    <source>
        <dbReference type="ARBA" id="ARBA00022989"/>
    </source>
</evidence>
<comment type="similarity">
    <text evidence="2">Belongs to the bacterial sugar transferase family.</text>
</comment>
<protein>
    <submittedName>
        <fullName evidence="9">Polyprenyl glycosylphosphotransferase</fullName>
    </submittedName>
</protein>
<keyword evidence="4 7" id="KW-0812">Transmembrane</keyword>